<dbReference type="EC" id="2.5.1.15" evidence="5 12"/>
<dbReference type="NCBIfam" id="TIGR01496">
    <property type="entry name" value="DHPS"/>
    <property type="match status" value="1"/>
</dbReference>
<dbReference type="GO" id="GO:0046654">
    <property type="term" value="P:tetrahydrofolate biosynthetic process"/>
    <property type="evidence" value="ECO:0007669"/>
    <property type="project" value="UniProtKB-UniPathway"/>
</dbReference>
<evidence type="ECO:0000313" key="15">
    <source>
        <dbReference type="Proteomes" id="UP000207598"/>
    </source>
</evidence>
<evidence type="ECO:0000256" key="6">
    <source>
        <dbReference type="ARBA" id="ARBA00016919"/>
    </source>
</evidence>
<protein>
    <recommendedName>
        <fullName evidence="6 12">Dihydropteroate synthase</fullName>
        <shortName evidence="12">DHPS</shortName>
        <ecNumber evidence="5 12">2.5.1.15</ecNumber>
    </recommendedName>
    <alternativeName>
        <fullName evidence="11 12">Dihydropteroate pyrophosphorylase</fullName>
    </alternativeName>
</protein>
<dbReference type="GO" id="GO:0046656">
    <property type="term" value="P:folic acid biosynthetic process"/>
    <property type="evidence" value="ECO:0007669"/>
    <property type="project" value="UniProtKB-KW"/>
</dbReference>
<evidence type="ECO:0000256" key="4">
    <source>
        <dbReference type="ARBA" id="ARBA00009503"/>
    </source>
</evidence>
<dbReference type="PROSITE" id="PS00793">
    <property type="entry name" value="DHPS_2"/>
    <property type="match status" value="1"/>
</dbReference>
<evidence type="ECO:0000256" key="12">
    <source>
        <dbReference type="RuleBase" id="RU361205"/>
    </source>
</evidence>
<gene>
    <name evidence="14" type="primary">folP</name>
    <name evidence="14" type="ORF">MAA8898_04294</name>
</gene>
<evidence type="ECO:0000256" key="8">
    <source>
        <dbReference type="ARBA" id="ARBA00022723"/>
    </source>
</evidence>
<evidence type="ECO:0000256" key="1">
    <source>
        <dbReference type="ARBA" id="ARBA00000012"/>
    </source>
</evidence>
<evidence type="ECO:0000256" key="9">
    <source>
        <dbReference type="ARBA" id="ARBA00022842"/>
    </source>
</evidence>
<dbReference type="CDD" id="cd00739">
    <property type="entry name" value="DHPS"/>
    <property type="match status" value="1"/>
</dbReference>
<dbReference type="GO" id="GO:0004156">
    <property type="term" value="F:dihydropteroate synthase activity"/>
    <property type="evidence" value="ECO:0007669"/>
    <property type="project" value="UniProtKB-EC"/>
</dbReference>
<keyword evidence="10 12" id="KW-0289">Folate biosynthesis</keyword>
<feature type="domain" description="Pterin-binding" evidence="13">
    <location>
        <begin position="72"/>
        <end position="326"/>
    </location>
</feature>
<dbReference type="Pfam" id="PF00809">
    <property type="entry name" value="Pterin_bind"/>
    <property type="match status" value="1"/>
</dbReference>
<keyword evidence="9 12" id="KW-0460">Magnesium</keyword>
<dbReference type="PANTHER" id="PTHR20941">
    <property type="entry name" value="FOLATE SYNTHESIS PROTEINS"/>
    <property type="match status" value="1"/>
</dbReference>
<dbReference type="SUPFAM" id="SSF51717">
    <property type="entry name" value="Dihydropteroate synthetase-like"/>
    <property type="match status" value="1"/>
</dbReference>
<dbReference type="UniPathway" id="UPA00077">
    <property type="reaction ID" value="UER00156"/>
</dbReference>
<dbReference type="OrthoDB" id="9811744at2"/>
<organism evidence="14 15">
    <name type="scientific">Maliponia aquimaris</name>
    <dbReference type="NCBI Taxonomy" id="1673631"/>
    <lineage>
        <taxon>Bacteria</taxon>
        <taxon>Pseudomonadati</taxon>
        <taxon>Pseudomonadota</taxon>
        <taxon>Alphaproteobacteria</taxon>
        <taxon>Rhodobacterales</taxon>
        <taxon>Paracoccaceae</taxon>
        <taxon>Maliponia</taxon>
    </lineage>
</organism>
<evidence type="ECO:0000313" key="14">
    <source>
        <dbReference type="EMBL" id="SMX49435.1"/>
    </source>
</evidence>
<evidence type="ECO:0000256" key="10">
    <source>
        <dbReference type="ARBA" id="ARBA00022909"/>
    </source>
</evidence>
<dbReference type="PROSITE" id="PS00792">
    <property type="entry name" value="DHPS_1"/>
    <property type="match status" value="1"/>
</dbReference>
<dbReference type="EMBL" id="FXYF01000016">
    <property type="protein sequence ID" value="SMX49435.1"/>
    <property type="molecule type" value="Genomic_DNA"/>
</dbReference>
<reference evidence="14 15" key="1">
    <citation type="submission" date="2017-05" db="EMBL/GenBank/DDBJ databases">
        <authorList>
            <person name="Song R."/>
            <person name="Chenine A.L."/>
            <person name="Ruprecht R.M."/>
        </authorList>
    </citation>
    <scope>NUCLEOTIDE SEQUENCE [LARGE SCALE GENOMIC DNA]</scope>
    <source>
        <strain evidence="14 15">CECT 8898</strain>
    </source>
</reference>
<dbReference type="RefSeq" id="WP_094023044.1">
    <property type="nucleotide sequence ID" value="NZ_FXYF01000016.1"/>
</dbReference>
<dbReference type="GO" id="GO:0005829">
    <property type="term" value="C:cytosol"/>
    <property type="evidence" value="ECO:0007669"/>
    <property type="project" value="TreeGrafter"/>
</dbReference>
<dbReference type="GO" id="GO:0046872">
    <property type="term" value="F:metal ion binding"/>
    <property type="evidence" value="ECO:0007669"/>
    <property type="project" value="UniProtKB-KW"/>
</dbReference>
<comment type="cofactor">
    <cofactor evidence="2 12">
        <name>Mg(2+)</name>
        <dbReference type="ChEBI" id="CHEBI:18420"/>
    </cofactor>
</comment>
<evidence type="ECO:0000256" key="7">
    <source>
        <dbReference type="ARBA" id="ARBA00022679"/>
    </source>
</evidence>
<comment type="similarity">
    <text evidence="4 12">Belongs to the DHPS family.</text>
</comment>
<sequence>MSAYFRPIVRHDHPRPAKALPLAGSKHWFVEAVRHTRDAPPETVPLSEIPATTVERLSAPRAPIAGLTFDAPRVMGILNVTPDSFSDGGRHQTAARAVQQAQLMAEAGASIIDVGGESTRPGALPVPREAEIARVEPVITALARDLDIPISIDTRKSSVADAAVSAGAVLVNDVSGFTYDPMLARYCRDQGLAVCVMHARGDPETMQDDPRYDDVLLDVYDFLAAQVAMLEETGIPRARIIVDPGIGFGKRIEHNLTLLRDVSLFHAIGCPVLVGASRKGFIGKITGANPASERVSGSVAAALWVAAQGVQIVRVHDVKETVQALATCHAICKGSFP</sequence>
<dbReference type="Gene3D" id="3.20.20.20">
    <property type="entry name" value="Dihydropteroate synthase-like"/>
    <property type="match status" value="1"/>
</dbReference>
<dbReference type="FunFam" id="3.20.20.20:FF:000006">
    <property type="entry name" value="Dihydropteroate synthase"/>
    <property type="match status" value="1"/>
</dbReference>
<comment type="function">
    <text evidence="12">Catalyzes the condensation of para-aminobenzoate (pABA) with 6-hydroxymethyl-7,8-dihydropterin diphosphate (DHPt-PP) to form 7,8-dihydropteroate (H2Pte), the immediate precursor of folate derivatives.</text>
</comment>
<evidence type="ECO:0000259" key="13">
    <source>
        <dbReference type="PROSITE" id="PS50972"/>
    </source>
</evidence>
<evidence type="ECO:0000256" key="3">
    <source>
        <dbReference type="ARBA" id="ARBA00004763"/>
    </source>
</evidence>
<dbReference type="PROSITE" id="PS50972">
    <property type="entry name" value="PTERIN_BINDING"/>
    <property type="match status" value="1"/>
</dbReference>
<keyword evidence="8 12" id="KW-0479">Metal-binding</keyword>
<comment type="pathway">
    <text evidence="3 12">Cofactor biosynthesis; tetrahydrofolate biosynthesis; 7,8-dihydrofolate from 2-amino-4-hydroxy-6-hydroxymethyl-7,8-dihydropteridine diphosphate and 4-aminobenzoate: step 1/2.</text>
</comment>
<keyword evidence="7 12" id="KW-0808">Transferase</keyword>
<accession>A0A238L2V9</accession>
<comment type="catalytic activity">
    <reaction evidence="1">
        <text>(7,8-dihydropterin-6-yl)methyl diphosphate + 4-aminobenzoate = 7,8-dihydropteroate + diphosphate</text>
        <dbReference type="Rhea" id="RHEA:19949"/>
        <dbReference type="ChEBI" id="CHEBI:17836"/>
        <dbReference type="ChEBI" id="CHEBI:17839"/>
        <dbReference type="ChEBI" id="CHEBI:33019"/>
        <dbReference type="ChEBI" id="CHEBI:72950"/>
        <dbReference type="EC" id="2.5.1.15"/>
    </reaction>
</comment>
<dbReference type="AlphaFoldDB" id="A0A238L2V9"/>
<dbReference type="PANTHER" id="PTHR20941:SF1">
    <property type="entry name" value="FOLIC ACID SYNTHESIS PROTEIN FOL1"/>
    <property type="match status" value="1"/>
</dbReference>
<dbReference type="InterPro" id="IPR011005">
    <property type="entry name" value="Dihydropteroate_synth-like_sf"/>
</dbReference>
<dbReference type="Proteomes" id="UP000207598">
    <property type="component" value="Unassembled WGS sequence"/>
</dbReference>
<name>A0A238L2V9_9RHOB</name>
<evidence type="ECO:0000256" key="5">
    <source>
        <dbReference type="ARBA" id="ARBA00012458"/>
    </source>
</evidence>
<dbReference type="InterPro" id="IPR045031">
    <property type="entry name" value="DHP_synth-like"/>
</dbReference>
<evidence type="ECO:0000256" key="2">
    <source>
        <dbReference type="ARBA" id="ARBA00001946"/>
    </source>
</evidence>
<keyword evidence="15" id="KW-1185">Reference proteome</keyword>
<proteinExistence type="inferred from homology"/>
<dbReference type="InterPro" id="IPR000489">
    <property type="entry name" value="Pterin-binding_dom"/>
</dbReference>
<dbReference type="InterPro" id="IPR006390">
    <property type="entry name" value="DHP_synth_dom"/>
</dbReference>
<evidence type="ECO:0000256" key="11">
    <source>
        <dbReference type="ARBA" id="ARBA00030193"/>
    </source>
</evidence>